<gene>
    <name evidence="2" type="ORF">SBF1_2370001</name>
</gene>
<evidence type="ECO:0000313" key="2">
    <source>
        <dbReference type="EMBL" id="SPF40871.1"/>
    </source>
</evidence>
<dbReference type="AlphaFoldDB" id="A0A2U3KMI7"/>
<sequence>MSITQDLSVENSMNPTGETPTSIRRHLPSSHTSGEVNFLPEISQFSLS</sequence>
<proteinExistence type="predicted"/>
<protein>
    <submittedName>
        <fullName evidence="2">Uncharacterized protein</fullName>
    </submittedName>
</protein>
<feature type="compositionally biased region" description="Polar residues" evidence="1">
    <location>
        <begin position="1"/>
        <end position="22"/>
    </location>
</feature>
<evidence type="ECO:0000313" key="3">
    <source>
        <dbReference type="Proteomes" id="UP000238916"/>
    </source>
</evidence>
<feature type="region of interest" description="Disordered" evidence="1">
    <location>
        <begin position="1"/>
        <end position="35"/>
    </location>
</feature>
<accession>A0A2U3KMI7</accession>
<name>A0A2U3KMI7_9FIRM</name>
<evidence type="ECO:0000256" key="1">
    <source>
        <dbReference type="SAM" id="MobiDB-lite"/>
    </source>
</evidence>
<reference evidence="3" key="1">
    <citation type="submission" date="2018-02" db="EMBL/GenBank/DDBJ databases">
        <authorList>
            <person name="Hausmann B."/>
        </authorList>
    </citation>
    <scope>NUCLEOTIDE SEQUENCE [LARGE SCALE GENOMIC DNA]</scope>
    <source>
        <strain evidence="3">Peat soil MAG SbF1</strain>
    </source>
</reference>
<dbReference type="Proteomes" id="UP000238916">
    <property type="component" value="Unassembled WGS sequence"/>
</dbReference>
<dbReference type="EMBL" id="OMOF01000154">
    <property type="protein sequence ID" value="SPF40871.1"/>
    <property type="molecule type" value="Genomic_DNA"/>
</dbReference>
<organism evidence="2 3">
    <name type="scientific">Candidatus Desulfosporosinus infrequens</name>
    <dbReference type="NCBI Taxonomy" id="2043169"/>
    <lineage>
        <taxon>Bacteria</taxon>
        <taxon>Bacillati</taxon>
        <taxon>Bacillota</taxon>
        <taxon>Clostridia</taxon>
        <taxon>Eubacteriales</taxon>
        <taxon>Desulfitobacteriaceae</taxon>
        <taxon>Desulfosporosinus</taxon>
    </lineage>
</organism>